<name>A0ACD3RAS7_LARCR</name>
<organism evidence="1 2">
    <name type="scientific">Larimichthys crocea</name>
    <name type="common">Large yellow croaker</name>
    <name type="synonym">Pseudosciaena crocea</name>
    <dbReference type="NCBI Taxonomy" id="215358"/>
    <lineage>
        <taxon>Eukaryota</taxon>
        <taxon>Metazoa</taxon>
        <taxon>Chordata</taxon>
        <taxon>Craniata</taxon>
        <taxon>Vertebrata</taxon>
        <taxon>Euteleostomi</taxon>
        <taxon>Actinopterygii</taxon>
        <taxon>Neopterygii</taxon>
        <taxon>Teleostei</taxon>
        <taxon>Neoteleostei</taxon>
        <taxon>Acanthomorphata</taxon>
        <taxon>Eupercaria</taxon>
        <taxon>Sciaenidae</taxon>
        <taxon>Larimichthys</taxon>
    </lineage>
</organism>
<dbReference type="Proteomes" id="UP000793456">
    <property type="component" value="Chromosome VIII"/>
</dbReference>
<evidence type="ECO:0000313" key="2">
    <source>
        <dbReference type="Proteomes" id="UP000793456"/>
    </source>
</evidence>
<reference evidence="1" key="1">
    <citation type="submission" date="2018-11" db="EMBL/GenBank/DDBJ databases">
        <title>The sequence and de novo assembly of Larimichthys crocea genome using PacBio and Hi-C technologies.</title>
        <authorList>
            <person name="Xu P."/>
            <person name="Chen B."/>
            <person name="Zhou Z."/>
            <person name="Ke Q."/>
            <person name="Wu Y."/>
            <person name="Bai H."/>
            <person name="Pu F."/>
        </authorList>
    </citation>
    <scope>NUCLEOTIDE SEQUENCE</scope>
    <source>
        <tissue evidence="1">Muscle</tissue>
    </source>
</reference>
<evidence type="ECO:0000313" key="1">
    <source>
        <dbReference type="EMBL" id="TMS16066.1"/>
    </source>
</evidence>
<protein>
    <submittedName>
        <fullName evidence="1">Uncharacterized protein</fullName>
    </submittedName>
</protein>
<proteinExistence type="predicted"/>
<dbReference type="EMBL" id="CM011681">
    <property type="protein sequence ID" value="TMS16066.1"/>
    <property type="molecule type" value="Genomic_DNA"/>
</dbReference>
<comment type="caution">
    <text evidence="1">The sequence shown here is derived from an EMBL/GenBank/DDBJ whole genome shotgun (WGS) entry which is preliminary data.</text>
</comment>
<keyword evidence="2" id="KW-1185">Reference proteome</keyword>
<accession>A0ACD3RAS7</accession>
<sequence>MELPQLEHMRRRRRCDSAASVPQFCNSPTMIVMVGLPARGKTYISKKLTRYLNWIGVPTKRRPSGSTKNFEFFKPDNEEAMRIRKACAAAALKDVAAYFTKEHGQVAVFDATNTTRDRRAIIISFAKERGYKVFFVESICDDPEIIAENIKQVKFGSPDYVDRDIDEAKEDFIQRIECYRASYMPIDDEKDRKLSYIKIFDVGSRYLVNRVQDHIQSRIVYYLMNIHVTPRSIYLSRHGESELNLLGRIGGDSGLSPRGQRYANALATFIKGQNISDLKVWTSHMKRTIQTAEALGVQYEQWKALNEIDAGVCEELTYEEIQENFPEEFALRDQDKYRYRYPKGESYEDLVHRLEPVIMELERQENVLVVCHQAIMRCLLAYFLDKPADELPYLRCPLHTVLKLTPIAYGCKVEPFFLNIEAVNTHRERPVNVDINRNPEEALQTVPDHRVKRQSKPTKPVLKVTDYHVRCSVVSRYAVTTVQSSVWNQLPITKEAAFEVDLPSSAFISNFTITSNGKVYVAQVKERAAARKIYDAAKKQGKTAGLVATKEREIEKFRVAVSVPSGARVFFSLSYEELLPRRLGRYELSLGLRPGQPVQNLTLDVSITERTGISFIKVLPLRTSRLLSNTAQGDTDAPASTHVERGASCARVRYSPTLQQQNSISSKGLDADFIIQYDVDLRDLMGEIQVYDGYFVHYFAPRGLPVVPKDVIFVIDVSGSMIGTKIKQTKQAMGTILGDLREGDHFNIITFSDKVHTWKKGRTVRATRQNVRDAKDFVKRIIAEGWTNINAALLSAAQLVNPSTSASSNVVSSRRVPLVIFLTDGEATIGVTAGDTILSNAKKSLGSASLFGLAFGDDADFPLLKRLALDNRGVARMVYEDADAALQLKGFYDEVASPLLSDIQLSYLDDQAFDITRSLFPNYFQGSELVVAGKVKPGDQGFKEGNKSDDSLGCSAGLEGISSFVHRLWAYFTIKELLLAKLNATDAATQRLLADKATNLSLKYNFVTPVTSLVVVKPDADEAAHTPTTTQPTAAATITTTATTTTTTTTTTKISPIGAAKKPSSPSNSKPSKTKPGPPQPPQVTPQTKKTSTVKTVSSSKKTTSTTISPGSVKTAPAPFLGKKPTPSQNESKTASPPPAGKIPTSLLNALKTASPPAPGKVSTPQPNTLKTTTPSTNTTVLTFTTSTPLPLSSVKTDPAPLPVRPHTPQPSTVKTTLPSVKAIAPSTEAENGTTSAPDVPPPEVTTTPHELPSPLTSPTPAPAPTAEDNNTNSETDLSIATFLSATFAPMPGVTDGPRLWEAAGLLDVSTFIQRKDIDLVKDYDATYDYDYDLSYDAWDDTADTESFEPLSRLSTVRVFSSSVDGDPHFLVQLPKLHQNLCFTVDGRANDVLRLLEDPERGIIVDGHLMGAPSKHGAEDRPRTYFDQLTVSSAITITLTLDAVVVEGEGRDILPINQQGSVRRQGVTVTVDNHRSCWIELAKDVRFLVLFHHYKHPSYLQLAHLGFYITDGRGLSASTQGLLGQFQHVDMSVTAVKDYVDGGAHREAVSARGILRWGSEHMPVTLQDKTLKDTVRKRHTGKCWVVPKAEIERLLGHPYESYVVDRV</sequence>
<gene>
    <name evidence="1" type="ORF">E3U43_013359</name>
</gene>